<sequence length="351" mass="39851">MVNYVLNTSFTCNITSENTLFISVAGMDGIEYTENIDFYSSILELINNKYPKTIFIQKLKEKGFLIDNDELENLLLYWKKMNIIKSEEAEIDQIIKNKNYQKYDRQIKNFATLPNLTAMNGIKYQDKLADCTITIVGIGGVGSYVAYGLAAIGIKQLNLIEGDIVELSNTSRQILYLEKDIGFPKINIAEKKLLEISSSIKINKFNEFVSKDNLDQIVQFVGESDLIIQCADTPRDSIEYLIDEISEKSNVPWLTFAPYAFSKIFLGPLIIPNVTRTLSEMIPNISKNNSSVVKRINNNFSPTIMDPYNGIAAKMALIEVVKFITGYTKSSVIDQRIVLDTETWEIEKYDL</sequence>
<dbReference type="EMBL" id="JAMWMK010000001">
    <property type="protein sequence ID" value="MDC4246595.1"/>
    <property type="molecule type" value="Genomic_DNA"/>
</dbReference>
<evidence type="ECO:0000313" key="3">
    <source>
        <dbReference type="Proteomes" id="UP001141166"/>
    </source>
</evidence>
<name>A0A9X3XS25_ENTFC</name>
<feature type="domain" description="THIF-type NAD/FAD binding fold" evidence="1">
    <location>
        <begin position="117"/>
        <end position="341"/>
    </location>
</feature>
<dbReference type="InterPro" id="IPR045886">
    <property type="entry name" value="ThiF/MoeB/HesA"/>
</dbReference>
<dbReference type="SUPFAM" id="SSF69572">
    <property type="entry name" value="Activating enzymes of the ubiquitin-like proteins"/>
    <property type="match status" value="1"/>
</dbReference>
<dbReference type="GO" id="GO:0061503">
    <property type="term" value="F:tRNA threonylcarbamoyladenosine dehydratase"/>
    <property type="evidence" value="ECO:0007669"/>
    <property type="project" value="TreeGrafter"/>
</dbReference>
<dbReference type="Proteomes" id="UP001141166">
    <property type="component" value="Unassembled WGS sequence"/>
</dbReference>
<evidence type="ECO:0000259" key="1">
    <source>
        <dbReference type="Pfam" id="PF00899"/>
    </source>
</evidence>
<organism evidence="2 3">
    <name type="scientific">Enterococcus faecium</name>
    <name type="common">Streptococcus faecium</name>
    <dbReference type="NCBI Taxonomy" id="1352"/>
    <lineage>
        <taxon>Bacteria</taxon>
        <taxon>Bacillati</taxon>
        <taxon>Bacillota</taxon>
        <taxon>Bacilli</taxon>
        <taxon>Lactobacillales</taxon>
        <taxon>Enterococcaceae</taxon>
        <taxon>Enterococcus</taxon>
    </lineage>
</organism>
<protein>
    <submittedName>
        <fullName evidence="2">ThiF family adenylyltransferase</fullName>
    </submittedName>
</protein>
<reference evidence="2" key="1">
    <citation type="submission" date="2022-05" db="EMBL/GenBank/DDBJ databases">
        <title>Draft genome sequences of Clostridium perfringens strains isolated from Peru.</title>
        <authorList>
            <person name="Hurtado R."/>
            <person name="Lima L."/>
            <person name="Sousa T."/>
            <person name="Jaiswal A.K."/>
            <person name="Tiwari S."/>
            <person name="Maturrano L."/>
            <person name="Brenig B."/>
            <person name="Azevedo V."/>
        </authorList>
    </citation>
    <scope>NUCLEOTIDE SEQUENCE</scope>
    <source>
        <strain evidence="2">CP4</strain>
    </source>
</reference>
<dbReference type="GO" id="GO:0016779">
    <property type="term" value="F:nucleotidyltransferase activity"/>
    <property type="evidence" value="ECO:0007669"/>
    <property type="project" value="UniProtKB-KW"/>
</dbReference>
<dbReference type="GO" id="GO:0008641">
    <property type="term" value="F:ubiquitin-like modifier activating enzyme activity"/>
    <property type="evidence" value="ECO:0007669"/>
    <property type="project" value="InterPro"/>
</dbReference>
<dbReference type="InterPro" id="IPR035985">
    <property type="entry name" value="Ubiquitin-activating_enz"/>
</dbReference>
<dbReference type="Pfam" id="PF00899">
    <property type="entry name" value="ThiF"/>
    <property type="match status" value="1"/>
</dbReference>
<dbReference type="GO" id="GO:0061504">
    <property type="term" value="P:cyclic threonylcarbamoyladenosine biosynthetic process"/>
    <property type="evidence" value="ECO:0007669"/>
    <property type="project" value="TreeGrafter"/>
</dbReference>
<dbReference type="Gene3D" id="3.40.50.720">
    <property type="entry name" value="NAD(P)-binding Rossmann-like Domain"/>
    <property type="match status" value="1"/>
</dbReference>
<dbReference type="PANTHER" id="PTHR43267:SF1">
    <property type="entry name" value="TRNA THREONYLCARBAMOYLADENOSINE DEHYDRATASE"/>
    <property type="match status" value="1"/>
</dbReference>
<dbReference type="PANTHER" id="PTHR43267">
    <property type="entry name" value="TRNA THREONYLCARBAMOYLADENOSINE DEHYDRATASE"/>
    <property type="match status" value="1"/>
</dbReference>
<gene>
    <name evidence="2" type="ORF">M3X98_00770</name>
</gene>
<dbReference type="RefSeq" id="WP_002325267.1">
    <property type="nucleotide sequence ID" value="NZ_CAACYB010000001.1"/>
</dbReference>
<comment type="caution">
    <text evidence="2">The sequence shown here is derived from an EMBL/GenBank/DDBJ whole genome shotgun (WGS) entry which is preliminary data.</text>
</comment>
<keyword evidence="2" id="KW-0808">Transferase</keyword>
<proteinExistence type="predicted"/>
<dbReference type="AlphaFoldDB" id="A0A9X3XS25"/>
<accession>A0A9X3XS25</accession>
<keyword evidence="2" id="KW-0548">Nucleotidyltransferase</keyword>
<evidence type="ECO:0000313" key="2">
    <source>
        <dbReference type="EMBL" id="MDC4246595.1"/>
    </source>
</evidence>
<dbReference type="InterPro" id="IPR000594">
    <property type="entry name" value="ThiF_NAD_FAD-bd"/>
</dbReference>